<comment type="caution">
    <text evidence="1">The sequence shown here is derived from an EMBL/GenBank/DDBJ whole genome shotgun (WGS) entry which is preliminary data.</text>
</comment>
<proteinExistence type="predicted"/>
<accession>A0A0F9CN86</accession>
<feature type="non-terminal residue" evidence="1">
    <location>
        <position position="1"/>
    </location>
</feature>
<dbReference type="EMBL" id="LAZR01032525">
    <property type="protein sequence ID" value="KKL50644.1"/>
    <property type="molecule type" value="Genomic_DNA"/>
</dbReference>
<dbReference type="Pfam" id="PF13148">
    <property type="entry name" value="DUF3987"/>
    <property type="match status" value="1"/>
</dbReference>
<sequence>ESKDKIMRVYPQTGFLWNYYLLHSGGEICPRFHLFSSAAAMGAVINRRVWFQRGSESTFPPLYPNLWIVLVAPQGEGHKSTSLDKSRKHMIGLDPIFQPRILSSKLTPEVLIKTLASQVVSTGQIPRGVNPEFLRESAIAVLLSSELGVLLDKKKYNEGFIPLITDLYDCPDEWSSETIMRGDQRLYNVCLTFMAASTPDWLQSMLPHDAFKGGFMSRLLLVTQPEDWNKSVHNPPIAPKELGAIVLKDLERFAKLRGEMVWSPSAEDFFANWYYQAKQNRKQSGPASAYLERKQNHLLKLAMLLQINDTEDELIMFIEALETALTILDIVEEETLDIIDFIATEPKMRTVQTILTTLRKYKLLPESELIRLVWRFMAHPREFDDSIQILMRSKEIKLINNTINEYQQKETGYEYVRG</sequence>
<dbReference type="AlphaFoldDB" id="A0A0F9CN86"/>
<organism evidence="1">
    <name type="scientific">marine sediment metagenome</name>
    <dbReference type="NCBI Taxonomy" id="412755"/>
    <lineage>
        <taxon>unclassified sequences</taxon>
        <taxon>metagenomes</taxon>
        <taxon>ecological metagenomes</taxon>
    </lineage>
</organism>
<name>A0A0F9CN86_9ZZZZ</name>
<gene>
    <name evidence="1" type="ORF">LCGC14_2303420</name>
</gene>
<reference evidence="1" key="1">
    <citation type="journal article" date="2015" name="Nature">
        <title>Complex archaea that bridge the gap between prokaryotes and eukaryotes.</title>
        <authorList>
            <person name="Spang A."/>
            <person name="Saw J.H."/>
            <person name="Jorgensen S.L."/>
            <person name="Zaremba-Niedzwiedzka K."/>
            <person name="Martijn J."/>
            <person name="Lind A.E."/>
            <person name="van Eijk R."/>
            <person name="Schleper C."/>
            <person name="Guy L."/>
            <person name="Ettema T.J."/>
        </authorList>
    </citation>
    <scope>NUCLEOTIDE SEQUENCE</scope>
</reference>
<dbReference type="InterPro" id="IPR025048">
    <property type="entry name" value="DUF3987"/>
</dbReference>
<protein>
    <submittedName>
        <fullName evidence="1">Uncharacterized protein</fullName>
    </submittedName>
</protein>
<evidence type="ECO:0000313" key="1">
    <source>
        <dbReference type="EMBL" id="KKL50644.1"/>
    </source>
</evidence>